<protein>
    <submittedName>
        <fullName evidence="1">Uncharacterized protein</fullName>
    </submittedName>
</protein>
<organism evidence="1 2">
    <name type="scientific">Hymenobacter amundsenii</name>
    <dbReference type="NCBI Taxonomy" id="2006685"/>
    <lineage>
        <taxon>Bacteria</taxon>
        <taxon>Pseudomonadati</taxon>
        <taxon>Bacteroidota</taxon>
        <taxon>Cytophagia</taxon>
        <taxon>Cytophagales</taxon>
        <taxon>Hymenobacteraceae</taxon>
        <taxon>Hymenobacter</taxon>
    </lineage>
</organism>
<dbReference type="AlphaFoldDB" id="A0A246FLV2"/>
<dbReference type="OrthoDB" id="884644at2"/>
<dbReference type="RefSeq" id="WP_088463904.1">
    <property type="nucleotide sequence ID" value="NZ_NIRR01000009.1"/>
</dbReference>
<accession>A0A246FLV2</accession>
<proteinExistence type="predicted"/>
<dbReference type="Proteomes" id="UP000197277">
    <property type="component" value="Unassembled WGS sequence"/>
</dbReference>
<evidence type="ECO:0000313" key="1">
    <source>
        <dbReference type="EMBL" id="OWP63700.1"/>
    </source>
</evidence>
<sequence>MEVETEFLIAVLRQSPQGSLWRLSKDSWEELPRVLEPDLLHSHEAYWHVCITSANRERLLAMTEVHELPEKVVHMSITTAQGHTFFRGLDHLDTIICDIGFQDLKRVCSDFLSLELSIIKMGGSL</sequence>
<keyword evidence="2" id="KW-1185">Reference proteome</keyword>
<name>A0A246FLV2_9BACT</name>
<dbReference type="EMBL" id="NIRR01000009">
    <property type="protein sequence ID" value="OWP63700.1"/>
    <property type="molecule type" value="Genomic_DNA"/>
</dbReference>
<reference evidence="1 2" key="1">
    <citation type="submission" date="2017-06" db="EMBL/GenBank/DDBJ databases">
        <title>Hymenobacter amundsenii sp. nov. isolated from regoliths in Antarctica.</title>
        <authorList>
            <person name="Sedlacek I."/>
            <person name="Kralova S."/>
            <person name="Pantucek R."/>
            <person name="Svec P."/>
            <person name="Holochova P."/>
            <person name="Stankova E."/>
            <person name="Vrbovska V."/>
            <person name="Busse H.-J."/>
        </authorList>
    </citation>
    <scope>NUCLEOTIDE SEQUENCE [LARGE SCALE GENOMIC DNA]</scope>
    <source>
        <strain evidence="1 2">CCM 8682</strain>
    </source>
</reference>
<evidence type="ECO:0000313" key="2">
    <source>
        <dbReference type="Proteomes" id="UP000197277"/>
    </source>
</evidence>
<gene>
    <name evidence="1" type="ORF">CDA63_07895</name>
</gene>
<comment type="caution">
    <text evidence="1">The sequence shown here is derived from an EMBL/GenBank/DDBJ whole genome shotgun (WGS) entry which is preliminary data.</text>
</comment>